<feature type="compositionally biased region" description="Pro residues" evidence="1">
    <location>
        <begin position="62"/>
        <end position="74"/>
    </location>
</feature>
<evidence type="ECO:0000313" key="2">
    <source>
        <dbReference type="EMBL" id="MBO1075257.1"/>
    </source>
</evidence>
<evidence type="ECO:0000256" key="1">
    <source>
        <dbReference type="SAM" id="MobiDB-lite"/>
    </source>
</evidence>
<comment type="caution">
    <text evidence="2">The sequence shown here is derived from an EMBL/GenBank/DDBJ whole genome shotgun (WGS) entry which is preliminary data.</text>
</comment>
<feature type="compositionally biased region" description="Basic and acidic residues" evidence="1">
    <location>
        <begin position="23"/>
        <end position="32"/>
    </location>
</feature>
<name>A0ABS3KE45_9PROT</name>
<organism evidence="2 3">
    <name type="scientific">Roseomonas marmotae</name>
    <dbReference type="NCBI Taxonomy" id="2768161"/>
    <lineage>
        <taxon>Bacteria</taxon>
        <taxon>Pseudomonadati</taxon>
        <taxon>Pseudomonadota</taxon>
        <taxon>Alphaproteobacteria</taxon>
        <taxon>Acetobacterales</taxon>
        <taxon>Roseomonadaceae</taxon>
        <taxon>Roseomonas</taxon>
    </lineage>
</organism>
<dbReference type="EMBL" id="JACTNF010000011">
    <property type="protein sequence ID" value="MBO1075257.1"/>
    <property type="molecule type" value="Genomic_DNA"/>
</dbReference>
<feature type="region of interest" description="Disordered" evidence="1">
    <location>
        <begin position="1"/>
        <end position="80"/>
    </location>
</feature>
<protein>
    <submittedName>
        <fullName evidence="2">DUF2497 domain-containing protein</fullName>
    </submittedName>
</protein>
<reference evidence="2 3" key="1">
    <citation type="submission" date="2020-09" db="EMBL/GenBank/DDBJ databases">
        <title>Roseomonas.</title>
        <authorList>
            <person name="Zhu W."/>
        </authorList>
    </citation>
    <scope>NUCLEOTIDE SEQUENCE [LARGE SCALE GENOMIC DNA]</scope>
    <source>
        <strain evidence="2 3">1311</strain>
    </source>
</reference>
<accession>A0ABS3KE45</accession>
<gene>
    <name evidence="2" type="ORF">IAI60_11620</name>
</gene>
<dbReference type="Pfam" id="PF10691">
    <property type="entry name" value="DUF2497"/>
    <property type="match status" value="1"/>
</dbReference>
<proteinExistence type="predicted"/>
<sequence>MTSHASGGPDPSMADILASIRDILNEDEKEPQLAKPLELTEAMLVARPQPPEPEAQLRAEPGPAPAAPEAPPAPAVEEPAARPVPLLAPAVAAATAAALGELAKAVSGNRSAPVSRGGASIEDVVREELRPLLKAWLDQHLPAMVEHIVKAEIARLMGQGER</sequence>
<dbReference type="InterPro" id="IPR019632">
    <property type="entry name" value="DUF2497"/>
</dbReference>
<evidence type="ECO:0000313" key="3">
    <source>
        <dbReference type="Proteomes" id="UP001518990"/>
    </source>
</evidence>
<dbReference type="Proteomes" id="UP001518990">
    <property type="component" value="Unassembled WGS sequence"/>
</dbReference>
<keyword evidence="3" id="KW-1185">Reference proteome</keyword>